<comment type="caution">
    <text evidence="7">The sequence shown here is derived from an EMBL/GenBank/DDBJ whole genome shotgun (WGS) entry which is preliminary data.</text>
</comment>
<proteinExistence type="inferred from homology"/>
<evidence type="ECO:0000256" key="2">
    <source>
        <dbReference type="ARBA" id="ARBA00022448"/>
    </source>
</evidence>
<keyword evidence="8" id="KW-1185">Reference proteome</keyword>
<feature type="domain" description="ABC transporter" evidence="6">
    <location>
        <begin position="7"/>
        <end position="231"/>
    </location>
</feature>
<dbReference type="PROSITE" id="PS50893">
    <property type="entry name" value="ABC_TRANSPORTER_2"/>
    <property type="match status" value="1"/>
</dbReference>
<dbReference type="SUPFAM" id="SSF52540">
    <property type="entry name" value="P-loop containing nucleoside triphosphate hydrolases"/>
    <property type="match status" value="1"/>
</dbReference>
<evidence type="ECO:0000259" key="6">
    <source>
        <dbReference type="PROSITE" id="PS50893"/>
    </source>
</evidence>
<dbReference type="InterPro" id="IPR003593">
    <property type="entry name" value="AAA+_ATPase"/>
</dbReference>
<keyword evidence="4 7" id="KW-0067">ATP-binding</keyword>
<sequence length="341" mass="35575">MASGIPIEVSGLTKRFGPVTAVEQLSFAVQPGRVTGFLGPNGAGKTTTLRVLLGLERPTEGTATFGGTRYGALEHPLQTVGAALEADFHPGRTARNHLAVYATASGIPKPRVDAVLEQVGLAEFGGRRVGGFSLGMRQRLALAYTLLGDPAVFVLDEPINGLDPEGIKWIRVFLRNLAAEGRTVLVSSHLLSEVQQSVDDVVIIAKGRLVKTGTLSSLELDAAPRTIVDSPDREALRAVLATAGLDFTEGRNGFIVDEPDPGRVGHAAFSGNVELSSLHRLKSGLEESFLTLVGEQDDAGTPPDSAPPVHSATPEGAPPPDSTPPDSAPPVGNTPDEGGAR</sequence>
<dbReference type="Pfam" id="PF00005">
    <property type="entry name" value="ABC_tran"/>
    <property type="match status" value="1"/>
</dbReference>
<dbReference type="Gene3D" id="3.40.50.300">
    <property type="entry name" value="P-loop containing nucleotide triphosphate hydrolases"/>
    <property type="match status" value="1"/>
</dbReference>
<evidence type="ECO:0000256" key="4">
    <source>
        <dbReference type="ARBA" id="ARBA00022840"/>
    </source>
</evidence>
<gene>
    <name evidence="7" type="ORF">GE115_07985</name>
</gene>
<dbReference type="AlphaFoldDB" id="A0A6I2FBI8"/>
<evidence type="ECO:0000313" key="8">
    <source>
        <dbReference type="Proteomes" id="UP000431080"/>
    </source>
</evidence>
<accession>A0A6I2FBI8</accession>
<dbReference type="PANTHER" id="PTHR43335:SF4">
    <property type="entry name" value="ABC TRANSPORTER, ATP-BINDING PROTEIN"/>
    <property type="match status" value="1"/>
</dbReference>
<dbReference type="GO" id="GO:0016887">
    <property type="term" value="F:ATP hydrolysis activity"/>
    <property type="evidence" value="ECO:0007669"/>
    <property type="project" value="InterPro"/>
</dbReference>
<evidence type="ECO:0000256" key="3">
    <source>
        <dbReference type="ARBA" id="ARBA00022741"/>
    </source>
</evidence>
<name>A0A6I2FBI8_9MICO</name>
<dbReference type="Proteomes" id="UP000431080">
    <property type="component" value="Unassembled WGS sequence"/>
</dbReference>
<dbReference type="EMBL" id="WJIF01000003">
    <property type="protein sequence ID" value="MRG59806.1"/>
    <property type="molecule type" value="Genomic_DNA"/>
</dbReference>
<keyword evidence="2" id="KW-0813">Transport</keyword>
<comment type="similarity">
    <text evidence="1">Belongs to the ABC transporter superfamily.</text>
</comment>
<dbReference type="RefSeq" id="WP_153684231.1">
    <property type="nucleotide sequence ID" value="NZ_WJIF01000003.1"/>
</dbReference>
<organism evidence="7 8">
    <name type="scientific">Agromyces agglutinans</name>
    <dbReference type="NCBI Taxonomy" id="2662258"/>
    <lineage>
        <taxon>Bacteria</taxon>
        <taxon>Bacillati</taxon>
        <taxon>Actinomycetota</taxon>
        <taxon>Actinomycetes</taxon>
        <taxon>Micrococcales</taxon>
        <taxon>Microbacteriaceae</taxon>
        <taxon>Agromyces</taxon>
    </lineage>
</organism>
<dbReference type="GO" id="GO:0005524">
    <property type="term" value="F:ATP binding"/>
    <property type="evidence" value="ECO:0007669"/>
    <property type="project" value="UniProtKB-KW"/>
</dbReference>
<feature type="region of interest" description="Disordered" evidence="5">
    <location>
        <begin position="295"/>
        <end position="341"/>
    </location>
</feature>
<feature type="compositionally biased region" description="Pro residues" evidence="5">
    <location>
        <begin position="316"/>
        <end position="328"/>
    </location>
</feature>
<evidence type="ECO:0000256" key="5">
    <source>
        <dbReference type="SAM" id="MobiDB-lite"/>
    </source>
</evidence>
<dbReference type="SMART" id="SM00382">
    <property type="entry name" value="AAA"/>
    <property type="match status" value="1"/>
</dbReference>
<evidence type="ECO:0000256" key="1">
    <source>
        <dbReference type="ARBA" id="ARBA00005417"/>
    </source>
</evidence>
<reference evidence="7 8" key="1">
    <citation type="submission" date="2019-10" db="EMBL/GenBank/DDBJ databases">
        <authorList>
            <person name="Nie G."/>
            <person name="Ming H."/>
            <person name="Yi B."/>
        </authorList>
    </citation>
    <scope>NUCLEOTIDE SEQUENCE [LARGE SCALE GENOMIC DNA]</scope>
    <source>
        <strain evidence="7 8">CFH 90414</strain>
    </source>
</reference>
<dbReference type="PANTHER" id="PTHR43335">
    <property type="entry name" value="ABC TRANSPORTER, ATP-BINDING PROTEIN"/>
    <property type="match status" value="1"/>
</dbReference>
<dbReference type="InterPro" id="IPR003439">
    <property type="entry name" value="ABC_transporter-like_ATP-bd"/>
</dbReference>
<evidence type="ECO:0000313" key="7">
    <source>
        <dbReference type="EMBL" id="MRG59806.1"/>
    </source>
</evidence>
<keyword evidence="3" id="KW-0547">Nucleotide-binding</keyword>
<dbReference type="InterPro" id="IPR027417">
    <property type="entry name" value="P-loop_NTPase"/>
</dbReference>
<protein>
    <submittedName>
        <fullName evidence="7">ATP-binding cassette domain-containing protein</fullName>
    </submittedName>
</protein>